<evidence type="ECO:0000256" key="3">
    <source>
        <dbReference type="ARBA" id="ARBA00022679"/>
    </source>
</evidence>
<keyword evidence="8" id="KW-1185">Reference proteome</keyword>
<dbReference type="InterPro" id="IPR052568">
    <property type="entry name" value="PKS-FAS_Synthase"/>
</dbReference>
<keyword evidence="2" id="KW-0597">Phosphoprotein</keyword>
<dbReference type="InterPro" id="IPR016036">
    <property type="entry name" value="Malonyl_transacylase_ACP-bd"/>
</dbReference>
<dbReference type="SMART" id="SM00825">
    <property type="entry name" value="PKS_KS"/>
    <property type="match status" value="1"/>
</dbReference>
<dbReference type="InterPro" id="IPR014030">
    <property type="entry name" value="Ketoacyl_synth_N"/>
</dbReference>
<keyword evidence="1" id="KW-0596">Phosphopantetheine</keyword>
<dbReference type="GO" id="GO:0006633">
    <property type="term" value="P:fatty acid biosynthetic process"/>
    <property type="evidence" value="ECO:0007669"/>
    <property type="project" value="InterPro"/>
</dbReference>
<dbReference type="InterPro" id="IPR014043">
    <property type="entry name" value="Acyl_transferase_dom"/>
</dbReference>
<evidence type="ECO:0000259" key="5">
    <source>
        <dbReference type="PROSITE" id="PS50075"/>
    </source>
</evidence>
<dbReference type="RefSeq" id="WP_091157794.1">
    <property type="nucleotide sequence ID" value="NZ_FNAI01000031.1"/>
</dbReference>
<dbReference type="EMBL" id="FNAI01000031">
    <property type="protein sequence ID" value="SDF79065.1"/>
    <property type="molecule type" value="Genomic_DNA"/>
</dbReference>
<dbReference type="InterPro" id="IPR014031">
    <property type="entry name" value="Ketoacyl_synth_C"/>
</dbReference>
<name>A0A1G7NYE9_9SPHI</name>
<evidence type="ECO:0000256" key="2">
    <source>
        <dbReference type="ARBA" id="ARBA00022553"/>
    </source>
</evidence>
<proteinExistence type="predicted"/>
<dbReference type="STRING" id="1391627.SAMN05216464_13112"/>
<dbReference type="PANTHER" id="PTHR43074">
    <property type="entry name" value="OMEGA-3 POLYUNSATURATED FATTY ACID SYNTHASE PFAB-RELATED"/>
    <property type="match status" value="1"/>
</dbReference>
<protein>
    <submittedName>
        <fullName evidence="7">Polyketide-type polyunsaturated fatty acid synthase PfaA</fullName>
    </submittedName>
</protein>
<dbReference type="InterPro" id="IPR016039">
    <property type="entry name" value="Thiolase-like"/>
</dbReference>
<evidence type="ECO:0000256" key="1">
    <source>
        <dbReference type="ARBA" id="ARBA00022450"/>
    </source>
</evidence>
<accession>A0A1G7NYE9</accession>
<dbReference type="InterPro" id="IPR009081">
    <property type="entry name" value="PP-bd_ACP"/>
</dbReference>
<dbReference type="InterPro" id="IPR016035">
    <property type="entry name" value="Acyl_Trfase/lysoPLipase"/>
</dbReference>
<dbReference type="Pfam" id="PF00109">
    <property type="entry name" value="ketoacyl-synt"/>
    <property type="match status" value="1"/>
</dbReference>
<keyword evidence="3" id="KW-0808">Transferase</keyword>
<dbReference type="InterPro" id="IPR020841">
    <property type="entry name" value="PKS_Beta-ketoAc_synthase_dom"/>
</dbReference>
<sequence length="1323" mass="142759">MTEKSATRNKSGHHKIAIVGTGALFPGALTSKEFWLNVLAERDFIRDVPVTHWLKEDYYDPDDKSGDKVNCKRGAFLDDVPFDPVEFGMPPNMLSTTDTVQLLSLIVARDVLADTLSFQNGKTDPKNVGVILGVAGGTELIGQMSARIRRPEWTKVMREQGLPESQVQEICDGIAASYTNWNENTFPGLLGNVVSGRVANRFNLNGTNCVIDAACASSLGAIKMAVQELQLETTDMVISGGADALNDIFMYMCFSKTTALSPTEDCRPFSASADGTVLGEGVAMLALKRLEDAERDGDKIYAIITSIGSSSDGKSKSIYAPDSNGQSIGIGRAYMQAGFAVNEIELIEGHGTGTMAGDAAEFAGLKLAYGETATKQYCALGSVKSQIGHTKSAAGAVSVLKTAMALSNAIFPPTIKVDRPNPAMEMASSPFYLNTVARPWIHEPGTSRKAAVSSMGFGGTNFHVAMEEYLPVTNRTKKVYRAGKELFTLSAPSVPELISRLKMLNLEINKVNFVETALKTQQAFKHTAICRLSLLATDSDVLTKYISQAIEMLGQDQEKFDVAGIMYYSQKVPVTKVAFLAAGQGSQYLNMGTDLLMQYDAAMQPWNLASAISLEPEKKLNQVVYPIPVFNEVDLMGQKKAIIDTRWAQPAIGTLALSHLALLNGLGVKADCAGGHSYGEIVALYAAGVIENAQDMILISRLRGELMADSSTEDGAMTAIFCGADAIRALIIETASPVVIANLNSPSQTVIGGTAQEVAFFEIKLADAGHKFQRLGVSTAFHSRLVAPATGKFEAALQQYKFKQPAIPVYSNTTADLYPVAAKEIIKTLARQLAHPVEFTQQVTNMYDSGAQLFLEIGPGKVLSSFVKQILSDKPHTAIAMDGGARENSKDAFWNALAQLSAAGVACNFDSLWRGVDIQIKHPEIRKASVATVRINGSNLNKPYPPKAGYSSLPAPNPERPVTQSIVPVIKMENQSPTKPMPVAAPVGQTGNTLIPEQKNSIPCNQIQHNRKMTEADNQWIHAFQEIQKNMLTAQQSFQDTLAQNHQLFLQTSQIAFEQLGRLAGNQPSIQQVTTSSPQPPQPVTTPRSAPMPAYQQPPEQVVTSQPFQATAPTSQVAEATQAAHVNVIAPANTEMDFEDTLLTIVAEHTGYPKEILDLDTDMESGLGIDSIKRVQILAAIQEVFPSLKKAETAKLAAMHTLAEILVYAREGAPQLPVAVVAPVVQIKESAIPADFEDHMLQIVADKTGYPKEILDIHTDLESGLGIDSIKRVEILAALREKFAALKNADTARLAKMNTLAEILAYANAEGVTTAELKKKSLN</sequence>
<organism evidence="7 8">
    <name type="scientific">Mucilaginibacter pineti</name>
    <dbReference type="NCBI Taxonomy" id="1391627"/>
    <lineage>
        <taxon>Bacteria</taxon>
        <taxon>Pseudomonadati</taxon>
        <taxon>Bacteroidota</taxon>
        <taxon>Sphingobacteriia</taxon>
        <taxon>Sphingobacteriales</taxon>
        <taxon>Sphingobacteriaceae</taxon>
        <taxon>Mucilaginibacter</taxon>
    </lineage>
</organism>
<dbReference type="Pfam" id="PF00698">
    <property type="entry name" value="Acyl_transf_1"/>
    <property type="match status" value="1"/>
</dbReference>
<dbReference type="Gene3D" id="1.10.1200.10">
    <property type="entry name" value="ACP-like"/>
    <property type="match status" value="2"/>
</dbReference>
<dbReference type="Pfam" id="PF00550">
    <property type="entry name" value="PP-binding"/>
    <property type="match status" value="2"/>
</dbReference>
<dbReference type="InterPro" id="IPR018201">
    <property type="entry name" value="Ketoacyl_synth_AS"/>
</dbReference>
<dbReference type="CDD" id="cd00833">
    <property type="entry name" value="PKS"/>
    <property type="match status" value="1"/>
</dbReference>
<dbReference type="SUPFAM" id="SSF52151">
    <property type="entry name" value="FabD/lysophospholipase-like"/>
    <property type="match status" value="1"/>
</dbReference>
<dbReference type="PROSITE" id="PS52004">
    <property type="entry name" value="KS3_2"/>
    <property type="match status" value="1"/>
</dbReference>
<evidence type="ECO:0000259" key="6">
    <source>
        <dbReference type="PROSITE" id="PS52004"/>
    </source>
</evidence>
<feature type="region of interest" description="Disordered" evidence="4">
    <location>
        <begin position="1068"/>
        <end position="1096"/>
    </location>
</feature>
<evidence type="ECO:0000313" key="7">
    <source>
        <dbReference type="EMBL" id="SDF79065.1"/>
    </source>
</evidence>
<dbReference type="PANTHER" id="PTHR43074:SF1">
    <property type="entry name" value="BETA-KETOACYL SYNTHASE FAMILY PROTEIN-RELATED"/>
    <property type="match status" value="1"/>
</dbReference>
<feature type="domain" description="Carrier" evidence="5">
    <location>
        <begin position="1136"/>
        <end position="1213"/>
    </location>
</feature>
<dbReference type="GO" id="GO:0004315">
    <property type="term" value="F:3-oxoacyl-[acyl-carrier-protein] synthase activity"/>
    <property type="evidence" value="ECO:0007669"/>
    <property type="project" value="InterPro"/>
</dbReference>
<dbReference type="Pfam" id="PF02801">
    <property type="entry name" value="Ketoacyl-synt_C"/>
    <property type="match status" value="1"/>
</dbReference>
<dbReference type="SUPFAM" id="SSF55048">
    <property type="entry name" value="Probable ACP-binding domain of malonyl-CoA ACP transacylase"/>
    <property type="match status" value="1"/>
</dbReference>
<dbReference type="InterPro" id="IPR036736">
    <property type="entry name" value="ACP-like_sf"/>
</dbReference>
<feature type="compositionally biased region" description="Low complexity" evidence="4">
    <location>
        <begin position="1068"/>
        <end position="1077"/>
    </location>
</feature>
<evidence type="ECO:0000313" key="8">
    <source>
        <dbReference type="Proteomes" id="UP000199072"/>
    </source>
</evidence>
<dbReference type="PROSITE" id="PS00606">
    <property type="entry name" value="KS3_1"/>
    <property type="match status" value="1"/>
</dbReference>
<dbReference type="OrthoDB" id="9778690at2"/>
<dbReference type="Proteomes" id="UP000199072">
    <property type="component" value="Unassembled WGS sequence"/>
</dbReference>
<dbReference type="SUPFAM" id="SSF47336">
    <property type="entry name" value="ACP-like"/>
    <property type="match status" value="2"/>
</dbReference>
<dbReference type="SMART" id="SM00827">
    <property type="entry name" value="PKS_AT"/>
    <property type="match status" value="1"/>
</dbReference>
<evidence type="ECO:0000256" key="4">
    <source>
        <dbReference type="SAM" id="MobiDB-lite"/>
    </source>
</evidence>
<feature type="domain" description="Carrier" evidence="5">
    <location>
        <begin position="1234"/>
        <end position="1311"/>
    </location>
</feature>
<reference evidence="7 8" key="1">
    <citation type="submission" date="2016-10" db="EMBL/GenBank/DDBJ databases">
        <authorList>
            <person name="de Groot N.N."/>
        </authorList>
    </citation>
    <scope>NUCLEOTIDE SEQUENCE [LARGE SCALE GENOMIC DNA]</scope>
    <source>
        <strain evidence="7 8">47C3B</strain>
    </source>
</reference>
<gene>
    <name evidence="7" type="ORF">SAMN05216464_13112</name>
</gene>
<dbReference type="InterPro" id="IPR001227">
    <property type="entry name" value="Ac_transferase_dom_sf"/>
</dbReference>
<feature type="domain" description="Ketosynthase family 3 (KS3)" evidence="6">
    <location>
        <begin position="13"/>
        <end position="468"/>
    </location>
</feature>
<dbReference type="Gene3D" id="3.40.47.10">
    <property type="match status" value="1"/>
</dbReference>
<dbReference type="PROSITE" id="PS50075">
    <property type="entry name" value="CARRIER"/>
    <property type="match status" value="2"/>
</dbReference>
<dbReference type="SUPFAM" id="SSF53901">
    <property type="entry name" value="Thiolase-like"/>
    <property type="match status" value="1"/>
</dbReference>
<dbReference type="Gene3D" id="3.40.366.10">
    <property type="entry name" value="Malonyl-Coenzyme A Acyl Carrier Protein, domain 2"/>
    <property type="match status" value="1"/>
</dbReference>